<keyword evidence="2" id="KW-0804">Transcription</keyword>
<sequence length="129" mass="15645">FSLSLKEQKIIKDNFTLMLKYTDKIRVFTENILNLYTETVQRELTKIKLLELLYLIYNSEQQQVFLQILHSLNYKKKRNLEELMLENFDKSLSIEDYACLTGRSLSTFKRDFQRHFDTSPKKWLVKKRL</sequence>
<feature type="non-terminal residue" evidence="4">
    <location>
        <position position="1"/>
    </location>
</feature>
<evidence type="ECO:0000313" key="5">
    <source>
        <dbReference type="Proteomes" id="UP001605250"/>
    </source>
</evidence>
<protein>
    <recommendedName>
        <fullName evidence="3">HTH araC/xylS-type domain-containing protein</fullName>
    </recommendedName>
</protein>
<keyword evidence="1" id="KW-0805">Transcription regulation</keyword>
<dbReference type="InterPro" id="IPR018060">
    <property type="entry name" value="HTH_AraC"/>
</dbReference>
<dbReference type="Proteomes" id="UP001605250">
    <property type="component" value="Unassembled WGS sequence"/>
</dbReference>
<evidence type="ECO:0000313" key="4">
    <source>
        <dbReference type="EMBL" id="MFG6079024.1"/>
    </source>
</evidence>
<name>A0ABW7CS30_9GAMM</name>
<organism evidence="4 5">
    <name type="scientific">Erwinia plantamica</name>
    <dbReference type="NCBI Taxonomy" id="3237104"/>
    <lineage>
        <taxon>Bacteria</taxon>
        <taxon>Pseudomonadati</taxon>
        <taxon>Pseudomonadota</taxon>
        <taxon>Gammaproteobacteria</taxon>
        <taxon>Enterobacterales</taxon>
        <taxon>Erwiniaceae</taxon>
        <taxon>Erwinia</taxon>
    </lineage>
</organism>
<dbReference type="SUPFAM" id="SSF46689">
    <property type="entry name" value="Homeodomain-like"/>
    <property type="match status" value="1"/>
</dbReference>
<dbReference type="RefSeq" id="WP_394150669.1">
    <property type="nucleotide sequence ID" value="NZ_JBGCUC010000138.1"/>
</dbReference>
<evidence type="ECO:0000256" key="2">
    <source>
        <dbReference type="ARBA" id="ARBA00023163"/>
    </source>
</evidence>
<comment type="caution">
    <text evidence="4">The sequence shown here is derived from an EMBL/GenBank/DDBJ whole genome shotgun (WGS) entry which is preliminary data.</text>
</comment>
<accession>A0ABW7CS30</accession>
<reference evidence="4 5" key="1">
    <citation type="submission" date="2024-07" db="EMBL/GenBank/DDBJ databases">
        <title>Novel bacterial strain Erwinia sp. OPT-41 promoting growth of various crops.</title>
        <authorList>
            <person name="Egorshina A."/>
            <person name="Lukyantsev M.A."/>
            <person name="Golubev S.N."/>
            <person name="Muratova A.Y."/>
            <person name="Bulygina E.A."/>
        </authorList>
    </citation>
    <scope>NUCLEOTIDE SEQUENCE [LARGE SCALE GENOMIC DNA]</scope>
    <source>
        <strain evidence="4 5">OPT-41</strain>
    </source>
</reference>
<dbReference type="PROSITE" id="PS01124">
    <property type="entry name" value="HTH_ARAC_FAMILY_2"/>
    <property type="match status" value="1"/>
</dbReference>
<feature type="domain" description="HTH araC/xylS-type" evidence="3">
    <location>
        <begin position="78"/>
        <end position="129"/>
    </location>
</feature>
<keyword evidence="5" id="KW-1185">Reference proteome</keyword>
<evidence type="ECO:0000259" key="3">
    <source>
        <dbReference type="PROSITE" id="PS01124"/>
    </source>
</evidence>
<gene>
    <name evidence="4" type="ORF">AB3U87_22510</name>
</gene>
<feature type="non-terminal residue" evidence="4">
    <location>
        <position position="129"/>
    </location>
</feature>
<dbReference type="Gene3D" id="1.10.10.60">
    <property type="entry name" value="Homeodomain-like"/>
    <property type="match status" value="1"/>
</dbReference>
<proteinExistence type="predicted"/>
<evidence type="ECO:0000256" key="1">
    <source>
        <dbReference type="ARBA" id="ARBA00023015"/>
    </source>
</evidence>
<dbReference type="InterPro" id="IPR009057">
    <property type="entry name" value="Homeodomain-like_sf"/>
</dbReference>
<dbReference type="EMBL" id="JBGCUC010000138">
    <property type="protein sequence ID" value="MFG6079024.1"/>
    <property type="molecule type" value="Genomic_DNA"/>
</dbReference>